<evidence type="ECO:0000313" key="2">
    <source>
        <dbReference type="EMBL" id="TBN54910.1"/>
    </source>
</evidence>
<gene>
    <name evidence="2" type="ORF">EYR15_01775</name>
</gene>
<reference evidence="2 3" key="1">
    <citation type="submission" date="2019-02" db="EMBL/GenBank/DDBJ databases">
        <title>Hansschlegelia quercus sp. nov., a novel methylotrophic bacterium from buds of oak (Quercus robur L.).</title>
        <authorList>
            <person name="Agafonova N.V."/>
            <person name="Kaparullina E.N."/>
            <person name="Grouzdev D.S."/>
            <person name="Doronina N.V."/>
        </authorList>
    </citation>
    <scope>NUCLEOTIDE SEQUENCE [LARGE SCALE GENOMIC DNA]</scope>
    <source>
        <strain evidence="2 3">Dub</strain>
    </source>
</reference>
<accession>A0A4Q9GRZ9</accession>
<dbReference type="EMBL" id="SIUB01000001">
    <property type="protein sequence ID" value="TBN54910.1"/>
    <property type="molecule type" value="Genomic_DNA"/>
</dbReference>
<feature type="compositionally biased region" description="Low complexity" evidence="1">
    <location>
        <begin position="111"/>
        <end position="122"/>
    </location>
</feature>
<name>A0A4Q9GRZ9_9HYPH</name>
<comment type="caution">
    <text evidence="2">The sequence shown here is derived from an EMBL/GenBank/DDBJ whole genome shotgun (WGS) entry which is preliminary data.</text>
</comment>
<sequence length="261" mass="27813">MQSPWSEDDRKAIGAIAGQHGFSEDAGVAMAVALAAGGGAMAQFGHPELGGMGQWSQGGMLMIGDMFNDGLKHRVRGLADELASAMRDGRISAPKASESWGSSRWWPEELGQPSSSGSQNGQRYAVFPDKRRLAIERDGRVTIHDTGDHRIHGASQQQGSNSNLAFNGDLGSVNLSDLPEIRRSPDAREKPSASFETAAQPSFPPSEQAKQPRPAPAAATLSSPASGDPIELIRRLAELRDAGLLSESEFSVKKTELLSRL</sequence>
<proteinExistence type="predicted"/>
<feature type="compositionally biased region" description="Low complexity" evidence="1">
    <location>
        <begin position="216"/>
        <end position="226"/>
    </location>
</feature>
<dbReference type="OrthoDB" id="1778949at2"/>
<feature type="region of interest" description="Disordered" evidence="1">
    <location>
        <begin position="90"/>
        <end position="131"/>
    </location>
</feature>
<keyword evidence="3" id="KW-1185">Reference proteome</keyword>
<protein>
    <submittedName>
        <fullName evidence="2">SHOCT domain-containing protein</fullName>
    </submittedName>
</protein>
<evidence type="ECO:0000313" key="3">
    <source>
        <dbReference type="Proteomes" id="UP000291613"/>
    </source>
</evidence>
<organism evidence="2 3">
    <name type="scientific">Hansschlegelia quercus</name>
    <dbReference type="NCBI Taxonomy" id="2528245"/>
    <lineage>
        <taxon>Bacteria</taxon>
        <taxon>Pseudomonadati</taxon>
        <taxon>Pseudomonadota</taxon>
        <taxon>Alphaproteobacteria</taxon>
        <taxon>Hyphomicrobiales</taxon>
        <taxon>Methylopilaceae</taxon>
        <taxon>Hansschlegelia</taxon>
    </lineage>
</organism>
<dbReference type="AlphaFoldDB" id="A0A4Q9GRZ9"/>
<dbReference type="Proteomes" id="UP000291613">
    <property type="component" value="Unassembled WGS sequence"/>
</dbReference>
<evidence type="ECO:0000256" key="1">
    <source>
        <dbReference type="SAM" id="MobiDB-lite"/>
    </source>
</evidence>
<feature type="region of interest" description="Disordered" evidence="1">
    <location>
        <begin position="184"/>
        <end position="227"/>
    </location>
</feature>